<feature type="coiled-coil region" evidence="1">
    <location>
        <begin position="536"/>
        <end position="615"/>
    </location>
</feature>
<gene>
    <name evidence="3" type="ORF">SAMN05444001_108107</name>
</gene>
<feature type="coiled-coil region" evidence="1">
    <location>
        <begin position="485"/>
        <end position="512"/>
    </location>
</feature>
<evidence type="ECO:0000256" key="2">
    <source>
        <dbReference type="SAM" id="Phobius"/>
    </source>
</evidence>
<dbReference type="Proteomes" id="UP000236725">
    <property type="component" value="Unassembled WGS sequence"/>
</dbReference>
<feature type="transmembrane region" description="Helical" evidence="2">
    <location>
        <begin position="216"/>
        <end position="242"/>
    </location>
</feature>
<name>A0A8G2F2S5_9BACT</name>
<keyword evidence="2" id="KW-0472">Membrane</keyword>
<evidence type="ECO:0000313" key="4">
    <source>
        <dbReference type="Proteomes" id="UP000236725"/>
    </source>
</evidence>
<proteinExistence type="predicted"/>
<keyword evidence="2" id="KW-0812">Transmembrane</keyword>
<feature type="coiled-coil region" evidence="1">
    <location>
        <begin position="1176"/>
        <end position="1203"/>
    </location>
</feature>
<dbReference type="Gene3D" id="1.10.287.2610">
    <property type="match status" value="1"/>
</dbReference>
<dbReference type="AlphaFoldDB" id="A0A8G2F2S5"/>
<reference evidence="3 4" key="1">
    <citation type="submission" date="2016-10" db="EMBL/GenBank/DDBJ databases">
        <authorList>
            <person name="Varghese N."/>
            <person name="Submissions S."/>
        </authorList>
    </citation>
    <scope>NUCLEOTIDE SEQUENCE [LARGE SCALE GENOMIC DNA]</scope>
    <source>
        <strain evidence="3 4">DSM 29073</strain>
    </source>
</reference>
<feature type="coiled-coil region" evidence="1">
    <location>
        <begin position="978"/>
        <end position="1012"/>
    </location>
</feature>
<protein>
    <recommendedName>
        <fullName evidence="5">Chromosome segregation ATPase</fullName>
    </recommendedName>
</protein>
<keyword evidence="1" id="KW-0175">Coiled coil</keyword>
<comment type="caution">
    <text evidence="3">The sequence shown here is derived from an EMBL/GenBank/DDBJ whole genome shotgun (WGS) entry which is preliminary data.</text>
</comment>
<keyword evidence="4" id="KW-1185">Reference proteome</keyword>
<dbReference type="EMBL" id="FNVS01000008">
    <property type="protein sequence ID" value="SEF86119.1"/>
    <property type="molecule type" value="Genomic_DNA"/>
</dbReference>
<evidence type="ECO:0000256" key="1">
    <source>
        <dbReference type="SAM" id="Coils"/>
    </source>
</evidence>
<dbReference type="RefSeq" id="WP_103983304.1">
    <property type="nucleotide sequence ID" value="NZ_FNVS01000008.1"/>
</dbReference>
<accession>A0A8G2F2S5</accession>
<evidence type="ECO:0008006" key="5">
    <source>
        <dbReference type="Google" id="ProtNLM"/>
    </source>
</evidence>
<evidence type="ECO:0000313" key="3">
    <source>
        <dbReference type="EMBL" id="SEF86119.1"/>
    </source>
</evidence>
<organism evidence="3 4">
    <name type="scientific">Parabacteroides chinchillae</name>
    <dbReference type="NCBI Taxonomy" id="871327"/>
    <lineage>
        <taxon>Bacteria</taxon>
        <taxon>Pseudomonadati</taxon>
        <taxon>Bacteroidota</taxon>
        <taxon>Bacteroidia</taxon>
        <taxon>Bacteroidales</taxon>
        <taxon>Tannerellaceae</taxon>
        <taxon>Parabacteroides</taxon>
    </lineage>
</organism>
<sequence>MNTEPIYVTFEFNGNLGEEVSKVKLGIQGLRNESANTYKRLLADSNEAFNAMSANNRKLAVSIQEDINSLRQLAAAQKAADDALAKGTISAKDYAETKARLSVQEADLRQGIQDNMAALDESIQKDREAVGSIEAKQEALARLEETYRKLSSANRNGQEGQQLLAQISTLKSELSGLDKAYQDATGSGQSLLQTIQSTPGPVGQTASAIGKMTKAALAFIATPLGMFLAAIAAGLAAVTSWFHRTEEGENALAVATATFGQVLDSLLDVVDNVGEWLYKAFTNPKKALSDLSEFIKGQFMNRLSSISKMGSAIVKIFSEDWKQGFADFGNAFLQFQTGIEDAGKKASEWMDDTIEKSKRQGEIQRELNKIKDETRVLNEQIAQDEIKKLKLQEKARDEQVPEKERLAALKEINKIIDDTSRKEADLAKRKMDLTKELHTLSHSDRAANDEDSRLKVEYLNKQANGIREQLSLIRLKNGITNRINKEEAKTAIDLLKKELDKKKEAYALYYQQVENLGKAAADKAYASLIKDGASYREYLQKQIVELEKKNNRSKDDNDALSFLYYEKSQLEGKKSAADLMKEEIEKLKTLYGNDLSKLKEELLKLQEMNAGDKSETGVQKGNVINQALNEADKEADAKFKDLLKTYQTGFQKLATLEENYRKDVAFLRSRINENSTEEEKQQIEDAVKARTEAYGNALLKESDMFTRLFSDLSRESTKELEKLLDQAKSTDLTGFSPKDIKVFQDAVIKLENELRERNPFKSLSNDFKELISDIKGGKDLTQALDKLGKSFSAAKDYINSLSKPLGQVFGDDVTYAIDQAMELAQAVFDVGTGIAKLTQGDIIGGVSGIIKGIGSVFSMGKKVKEMNRKAREEQQKYYDEAIEGERKYQLMLRERLRTQQEIGESALAYNKRITTELAKQQQASANEYQRLLAQIQGEDYISGVGYKHGTWFRKAKTWNEYSSLAGKSYEDIEKLYTEGKLEDKVAKLFEQLKELKEEGADINQMLADQAEAMREAWTGTTVDSIADSIIQGFAEGKRSAADFADSFQEMLNTAVLQGIKMKVLEEPLRQWYESFAAASSGGLTADKIADLRAQYDKIIADAAKQLEDTEKITGIPVGAEASRTAAAKGIASMSQDSADQLNGNFNALLIYQDKTSKAITNINTLLVQGLSTLNRIANNTDRLENIEKDITSMRSNFQQIINNGILLRKS</sequence>
<keyword evidence="2" id="KW-1133">Transmembrane helix</keyword>